<dbReference type="SUPFAM" id="SSF51905">
    <property type="entry name" value="FAD/NAD(P)-binding domain"/>
    <property type="match status" value="2"/>
</dbReference>
<dbReference type="AlphaFoldDB" id="A0A099T2W7"/>
<dbReference type="RefSeq" id="WP_048196075.1">
    <property type="nucleotide sequence ID" value="NZ_CAAGSM010000004.1"/>
</dbReference>
<gene>
    <name evidence="7" type="ORF">LI82_12590</name>
</gene>
<proteinExistence type="inferred from homology"/>
<dbReference type="PANTHER" id="PTHR43429:SF3">
    <property type="entry name" value="NITRITE REDUCTASE [NAD(P)H]"/>
    <property type="match status" value="1"/>
</dbReference>
<comment type="similarity">
    <text evidence="2">Belongs to the class-III pyridine nucleotide-disulfide oxidoreductase family.</text>
</comment>
<dbReference type="PRINTS" id="PR00411">
    <property type="entry name" value="PNDRDTASEI"/>
</dbReference>
<name>A0A099T2W7_METMT</name>
<feature type="domain" description="FAD/NAD(P)-binding" evidence="6">
    <location>
        <begin position="7"/>
        <end position="311"/>
    </location>
</feature>
<feature type="domain" description="Pyridine nucleotide-disulphide oxidoreductase dimerisation" evidence="5">
    <location>
        <begin position="337"/>
        <end position="433"/>
    </location>
</feature>
<evidence type="ECO:0000256" key="1">
    <source>
        <dbReference type="ARBA" id="ARBA00001974"/>
    </source>
</evidence>
<evidence type="ECO:0000313" key="8">
    <source>
        <dbReference type="Proteomes" id="UP000029859"/>
    </source>
</evidence>
<dbReference type="InterPro" id="IPR023753">
    <property type="entry name" value="FAD/NAD-binding_dom"/>
</dbReference>
<evidence type="ECO:0000259" key="6">
    <source>
        <dbReference type="Pfam" id="PF07992"/>
    </source>
</evidence>
<comment type="cofactor">
    <cofactor evidence="1">
        <name>FAD</name>
        <dbReference type="ChEBI" id="CHEBI:57692"/>
    </cofactor>
</comment>
<dbReference type="InterPro" id="IPR016156">
    <property type="entry name" value="FAD/NAD-linked_Rdtase_dimer_sf"/>
</dbReference>
<evidence type="ECO:0000256" key="2">
    <source>
        <dbReference type="ARBA" id="ARBA00009130"/>
    </source>
</evidence>
<dbReference type="PRINTS" id="PR00368">
    <property type="entry name" value="FADPNR"/>
</dbReference>
<dbReference type="InterPro" id="IPR050260">
    <property type="entry name" value="FAD-bd_OxRdtase"/>
</dbReference>
<comment type="caution">
    <text evidence="7">The sequence shown here is derived from an EMBL/GenBank/DDBJ whole genome shotgun (WGS) entry which is preliminary data.</text>
</comment>
<evidence type="ECO:0000313" key="7">
    <source>
        <dbReference type="EMBL" id="KGK98523.1"/>
    </source>
</evidence>
<dbReference type="PANTHER" id="PTHR43429">
    <property type="entry name" value="PYRIDINE NUCLEOTIDE-DISULFIDE OXIDOREDUCTASE DOMAIN-CONTAINING"/>
    <property type="match status" value="1"/>
</dbReference>
<dbReference type="Pfam" id="PF07992">
    <property type="entry name" value="Pyr_redox_2"/>
    <property type="match status" value="1"/>
</dbReference>
<evidence type="ECO:0000259" key="5">
    <source>
        <dbReference type="Pfam" id="PF02852"/>
    </source>
</evidence>
<evidence type="ECO:0000256" key="3">
    <source>
        <dbReference type="ARBA" id="ARBA00022630"/>
    </source>
</evidence>
<reference evidence="7 8" key="1">
    <citation type="submission" date="2014-09" db="EMBL/GenBank/DDBJ databases">
        <title>Draft genome sequence of an obligately methylotrophic methanogen, Methanococcoides methylutens, isolated from marine sediment.</title>
        <authorList>
            <person name="Guan Y."/>
            <person name="Ngugi D.K."/>
            <person name="Blom J."/>
            <person name="Ali S."/>
            <person name="Ferry J.G."/>
            <person name="Stingl U."/>
        </authorList>
    </citation>
    <scope>NUCLEOTIDE SEQUENCE [LARGE SCALE GENOMIC DNA]</scope>
    <source>
        <strain evidence="7 8">DSM 2657</strain>
    </source>
</reference>
<dbReference type="OrthoDB" id="27922at2157"/>
<dbReference type="SUPFAM" id="SSF55424">
    <property type="entry name" value="FAD/NAD-linked reductases, dimerisation (C-terminal) domain"/>
    <property type="match status" value="1"/>
</dbReference>
<organism evidence="7 8">
    <name type="scientific">Methanococcoides methylutens</name>
    <dbReference type="NCBI Taxonomy" id="2226"/>
    <lineage>
        <taxon>Archaea</taxon>
        <taxon>Methanobacteriati</taxon>
        <taxon>Methanobacteriota</taxon>
        <taxon>Stenosarchaea group</taxon>
        <taxon>Methanomicrobia</taxon>
        <taxon>Methanosarcinales</taxon>
        <taxon>Methanosarcinaceae</taxon>
        <taxon>Methanococcoides</taxon>
    </lineage>
</organism>
<dbReference type="Pfam" id="PF02852">
    <property type="entry name" value="Pyr_redox_dim"/>
    <property type="match status" value="1"/>
</dbReference>
<protein>
    <submittedName>
        <fullName evidence="7">NADH dehydrogenase</fullName>
    </submittedName>
</protein>
<evidence type="ECO:0000256" key="4">
    <source>
        <dbReference type="ARBA" id="ARBA00022827"/>
    </source>
</evidence>
<dbReference type="InterPro" id="IPR036188">
    <property type="entry name" value="FAD/NAD-bd_sf"/>
</dbReference>
<accession>A0A099T2W7</accession>
<sequence>MKDITKYDVAILGGGATGMSTATHVRRCRDLSVVVISKDSHVSYSECGIPFKLSGKVRDFDSLIVRTPDFFDKMGIDILLETEAKEIDLNEKKIKLEDRDIGFEKLVIATGGTHRIPSHLQASLELNGVFTLQTLSDGMKIESALLSAENVVVIGAGAIGVEIAAGTAKRGIPTKLINRSSSVLSRLIDTDMSEIVKGYLTSIGVDLITGEVPKSIEGKKKAEYVVLSKEKVPADVVIISTGIVPDIEIAKKAGISVGERGGLVTNDNLQVRIDNKFSTDFFAGGDCCEVTELVTGKKNMIQLAPVARRMATVIADNICGKGTTLGPVLGPSVYVAGDLLIGSVGLTSRKAETEDIGIVTGYSKGVTHATFYPGSSDIHIKLLFREQYLLGAQVIAKDGVKERIDSLAFMIKKRTTVDEMLTMETCYAPPVATVVDPLLYAVKDAYRKMRNNNGE</sequence>
<dbReference type="Gene3D" id="3.50.50.60">
    <property type="entry name" value="FAD/NAD(P)-binding domain"/>
    <property type="match status" value="2"/>
</dbReference>
<keyword evidence="3" id="KW-0285">Flavoprotein</keyword>
<keyword evidence="8" id="KW-1185">Reference proteome</keyword>
<dbReference type="GO" id="GO:0016491">
    <property type="term" value="F:oxidoreductase activity"/>
    <property type="evidence" value="ECO:0007669"/>
    <property type="project" value="InterPro"/>
</dbReference>
<dbReference type="InterPro" id="IPR004099">
    <property type="entry name" value="Pyr_nucl-diS_OxRdtase_dimer"/>
</dbReference>
<dbReference type="Proteomes" id="UP000029859">
    <property type="component" value="Unassembled WGS sequence"/>
</dbReference>
<keyword evidence="4" id="KW-0274">FAD</keyword>
<dbReference type="EMBL" id="JRHO01000014">
    <property type="protein sequence ID" value="KGK98523.1"/>
    <property type="molecule type" value="Genomic_DNA"/>
</dbReference>